<dbReference type="GO" id="GO:0016020">
    <property type="term" value="C:membrane"/>
    <property type="evidence" value="ECO:0007669"/>
    <property type="project" value="UniProtKB-SubCell"/>
</dbReference>
<dbReference type="SUPFAM" id="SSF52540">
    <property type="entry name" value="P-loop containing nucleoside triphosphate hydrolases"/>
    <property type="match status" value="1"/>
</dbReference>
<feature type="non-terminal residue" evidence="6">
    <location>
        <position position="173"/>
    </location>
</feature>
<feature type="non-terminal residue" evidence="6">
    <location>
        <position position="1"/>
    </location>
</feature>
<keyword evidence="7" id="KW-1185">Reference proteome</keyword>
<proteinExistence type="predicted"/>
<accession>A0AAV5X0F0</accession>
<dbReference type="InterPro" id="IPR003439">
    <property type="entry name" value="ABC_transporter-like_ATP-bd"/>
</dbReference>
<organism evidence="6 7">
    <name type="scientific">Pristionchus fissidentatus</name>
    <dbReference type="NCBI Taxonomy" id="1538716"/>
    <lineage>
        <taxon>Eukaryota</taxon>
        <taxon>Metazoa</taxon>
        <taxon>Ecdysozoa</taxon>
        <taxon>Nematoda</taxon>
        <taxon>Chromadorea</taxon>
        <taxon>Rhabditida</taxon>
        <taxon>Rhabditina</taxon>
        <taxon>Diplogasteromorpha</taxon>
        <taxon>Diplogasteroidea</taxon>
        <taxon>Neodiplogasteridae</taxon>
        <taxon>Pristionchus</taxon>
    </lineage>
</organism>
<dbReference type="PANTHER" id="PTHR24221:SF617">
    <property type="entry name" value="P-GLYCOPROTEIN RELATED"/>
    <property type="match status" value="1"/>
</dbReference>
<evidence type="ECO:0000259" key="5">
    <source>
        <dbReference type="Pfam" id="PF00005"/>
    </source>
</evidence>
<keyword evidence="3" id="KW-1133">Transmembrane helix</keyword>
<dbReference type="GO" id="GO:0005524">
    <property type="term" value="F:ATP binding"/>
    <property type="evidence" value="ECO:0007669"/>
    <property type="project" value="InterPro"/>
</dbReference>
<dbReference type="GO" id="GO:0016887">
    <property type="term" value="F:ATP hydrolysis activity"/>
    <property type="evidence" value="ECO:0007669"/>
    <property type="project" value="InterPro"/>
</dbReference>
<dbReference type="InterPro" id="IPR027417">
    <property type="entry name" value="P-loop_NTPase"/>
</dbReference>
<dbReference type="PANTHER" id="PTHR24221">
    <property type="entry name" value="ATP-BINDING CASSETTE SUB-FAMILY B"/>
    <property type="match status" value="1"/>
</dbReference>
<keyword evidence="2" id="KW-0812">Transmembrane</keyword>
<protein>
    <recommendedName>
        <fullName evidence="5">ABC transporter domain-containing protein</fullName>
    </recommendedName>
</protein>
<dbReference type="InterPro" id="IPR039421">
    <property type="entry name" value="Type_1_exporter"/>
</dbReference>
<evidence type="ECO:0000313" key="6">
    <source>
        <dbReference type="EMBL" id="GMT37856.1"/>
    </source>
</evidence>
<dbReference type="EMBL" id="BTSY01000303">
    <property type="protein sequence ID" value="GMT37856.1"/>
    <property type="molecule type" value="Genomic_DNA"/>
</dbReference>
<dbReference type="Gene3D" id="3.40.50.300">
    <property type="entry name" value="P-loop containing nucleotide triphosphate hydrolases"/>
    <property type="match status" value="1"/>
</dbReference>
<dbReference type="InterPro" id="IPR036640">
    <property type="entry name" value="ABC1_TM_sf"/>
</dbReference>
<gene>
    <name evidence="6" type="ORF">PFISCL1PPCAC_29153</name>
</gene>
<keyword evidence="4" id="KW-0472">Membrane</keyword>
<dbReference type="Proteomes" id="UP001432322">
    <property type="component" value="Unassembled WGS sequence"/>
</dbReference>
<dbReference type="Gene3D" id="1.20.1560.10">
    <property type="entry name" value="ABC transporter type 1, transmembrane domain"/>
    <property type="match status" value="1"/>
</dbReference>
<name>A0AAV5X0F0_9BILA</name>
<dbReference type="GO" id="GO:0042626">
    <property type="term" value="F:ATPase-coupled transmembrane transporter activity"/>
    <property type="evidence" value="ECO:0007669"/>
    <property type="project" value="TreeGrafter"/>
</dbReference>
<dbReference type="AlphaFoldDB" id="A0AAV5X0F0"/>
<evidence type="ECO:0000256" key="3">
    <source>
        <dbReference type="ARBA" id="ARBA00022989"/>
    </source>
</evidence>
<evidence type="ECO:0000256" key="4">
    <source>
        <dbReference type="ARBA" id="ARBA00023136"/>
    </source>
</evidence>
<dbReference type="Pfam" id="PF00005">
    <property type="entry name" value="ABC_tran"/>
    <property type="match status" value="1"/>
</dbReference>
<reference evidence="6" key="1">
    <citation type="submission" date="2023-10" db="EMBL/GenBank/DDBJ databases">
        <title>Genome assembly of Pristionchus species.</title>
        <authorList>
            <person name="Yoshida K."/>
            <person name="Sommer R.J."/>
        </authorList>
    </citation>
    <scope>NUCLEOTIDE SEQUENCE</scope>
    <source>
        <strain evidence="6">RS5133</strain>
    </source>
</reference>
<sequence>QNRNFPRVLRLLNLHRQPDVPDFARANTAARILYTYFDLPDEMDVGEDKVELTGEFEVNNVEFAYPTRPEHKVARQLCISASSGESIALVGASGCGKSTLIGLFERFYEQSQGTIKLDDVDHRKLSMHNLRRQIALVGQEPVLFQGSIMDNILLGCDELTIEDVRKACRMANA</sequence>
<comment type="caution">
    <text evidence="6">The sequence shown here is derived from an EMBL/GenBank/DDBJ whole genome shotgun (WGS) entry which is preliminary data.</text>
</comment>
<evidence type="ECO:0000256" key="2">
    <source>
        <dbReference type="ARBA" id="ARBA00022692"/>
    </source>
</evidence>
<evidence type="ECO:0000256" key="1">
    <source>
        <dbReference type="ARBA" id="ARBA00004141"/>
    </source>
</evidence>
<comment type="subcellular location">
    <subcellularLocation>
        <location evidence="1">Membrane</location>
        <topology evidence="1">Multi-pass membrane protein</topology>
    </subcellularLocation>
</comment>
<evidence type="ECO:0000313" key="7">
    <source>
        <dbReference type="Proteomes" id="UP001432322"/>
    </source>
</evidence>
<feature type="domain" description="ABC transporter" evidence="5">
    <location>
        <begin position="79"/>
        <end position="160"/>
    </location>
</feature>